<reference evidence="1" key="1">
    <citation type="submission" date="2021-11" db="EMBL/GenBank/DDBJ databases">
        <title>Description of a new species Pelosinus isolated from the bottom sediments of Lake Baikal.</title>
        <authorList>
            <person name="Zakharyuk A."/>
        </authorList>
    </citation>
    <scope>NUCLEOTIDE SEQUENCE</scope>
    <source>
        <strain evidence="1">Bkl1</strain>
    </source>
</reference>
<organism evidence="1 2">
    <name type="scientific">Pelosinus baikalensis</name>
    <dbReference type="NCBI Taxonomy" id="2892015"/>
    <lineage>
        <taxon>Bacteria</taxon>
        <taxon>Bacillati</taxon>
        <taxon>Bacillota</taxon>
        <taxon>Negativicutes</taxon>
        <taxon>Selenomonadales</taxon>
        <taxon>Sporomusaceae</taxon>
        <taxon>Pelosinus</taxon>
    </lineage>
</organism>
<dbReference type="Proteomes" id="UP001165492">
    <property type="component" value="Unassembled WGS sequence"/>
</dbReference>
<dbReference type="EMBL" id="JAJHJB010000001">
    <property type="protein sequence ID" value="MCC5463832.1"/>
    <property type="molecule type" value="Genomic_DNA"/>
</dbReference>
<proteinExistence type="predicted"/>
<name>A0ABS8HNW4_9FIRM</name>
<protein>
    <submittedName>
        <fullName evidence="1">Uncharacterized protein</fullName>
    </submittedName>
</protein>
<accession>A0ABS8HNW4</accession>
<gene>
    <name evidence="1" type="ORF">LMF89_00470</name>
</gene>
<dbReference type="RefSeq" id="WP_229533376.1">
    <property type="nucleotide sequence ID" value="NZ_JAJHJB010000001.1"/>
</dbReference>
<sequence>MGHIVNSEKEYRLLQQRLDRNIIGASYSPVFIFLAIEPIKSVFLKSIIAGAKKFV</sequence>
<evidence type="ECO:0000313" key="1">
    <source>
        <dbReference type="EMBL" id="MCC5463832.1"/>
    </source>
</evidence>
<comment type="caution">
    <text evidence="1">The sequence shown here is derived from an EMBL/GenBank/DDBJ whole genome shotgun (WGS) entry which is preliminary data.</text>
</comment>
<keyword evidence="2" id="KW-1185">Reference proteome</keyword>
<evidence type="ECO:0000313" key="2">
    <source>
        <dbReference type="Proteomes" id="UP001165492"/>
    </source>
</evidence>